<organism evidence="2 3">
    <name type="scientific">Mycobacterium aquaticum</name>
    <dbReference type="NCBI Taxonomy" id="1927124"/>
    <lineage>
        <taxon>Bacteria</taxon>
        <taxon>Bacillati</taxon>
        <taxon>Actinomycetota</taxon>
        <taxon>Actinomycetes</taxon>
        <taxon>Mycobacteriales</taxon>
        <taxon>Mycobacteriaceae</taxon>
        <taxon>Mycobacterium</taxon>
    </lineage>
</organism>
<feature type="region of interest" description="Disordered" evidence="1">
    <location>
        <begin position="305"/>
        <end position="420"/>
    </location>
</feature>
<feature type="compositionally biased region" description="Gly residues" evidence="1">
    <location>
        <begin position="404"/>
        <end position="420"/>
    </location>
</feature>
<protein>
    <recommendedName>
        <fullName evidence="4">PE-PGRS family protein</fullName>
    </recommendedName>
</protein>
<comment type="caution">
    <text evidence="2">The sequence shown here is derived from an EMBL/GenBank/DDBJ whole genome shotgun (WGS) entry which is preliminary data.</text>
</comment>
<accession>A0A1W9ZWS7</accession>
<feature type="compositionally biased region" description="Low complexity" evidence="1">
    <location>
        <begin position="305"/>
        <end position="345"/>
    </location>
</feature>
<dbReference type="AlphaFoldDB" id="A0A1W9ZWS7"/>
<dbReference type="OrthoDB" id="4641876at2"/>
<name>A0A1W9ZWS7_9MYCO</name>
<evidence type="ECO:0000313" key="3">
    <source>
        <dbReference type="Proteomes" id="UP000192448"/>
    </source>
</evidence>
<dbReference type="STRING" id="1927124.BST13_36590"/>
<evidence type="ECO:0000256" key="1">
    <source>
        <dbReference type="SAM" id="MobiDB-lite"/>
    </source>
</evidence>
<evidence type="ECO:0008006" key="4">
    <source>
        <dbReference type="Google" id="ProtNLM"/>
    </source>
</evidence>
<dbReference type="EMBL" id="MVHF01000070">
    <property type="protein sequence ID" value="ORA22249.1"/>
    <property type="molecule type" value="Genomic_DNA"/>
</dbReference>
<dbReference type="RefSeq" id="WP_083170873.1">
    <property type="nucleotide sequence ID" value="NZ_MVHF01000070.1"/>
</dbReference>
<dbReference type="Proteomes" id="UP000192448">
    <property type="component" value="Unassembled WGS sequence"/>
</dbReference>
<gene>
    <name evidence="2" type="ORF">BST13_36590</name>
</gene>
<sequence length="420" mass="40941">MQIAARSNSARSYLAAGVALVGAGAIAVSPVAPPLPEVHVPAVSTASVSLSAAVDPFEAYVQLITNTVNNVGTLIGTEIADPFPILQQVVANQITSGQGIFAGLQSAGEALGQQLDPSNPYGIPAQLQQAVTQLLAGDINGAVSTAWSALLSPVLLAGLPLLEPITNAIKQPVQNLLNVINDPAAVLIPVLGALNTVFPAVLVSGNVGQNMVDAIKAGDPLGFVNAVLAGPGQIADAFLNGAADAGGGGLLGPSLGLLSALRQARDAIANDIKPPAALTAAVAQLSAAPKAPAKVVTLDVAPAPAEQTTTAPTESTPSGSAAAGSAVTDSSAAASAGDGAKTTSSDKAASTAKPTRANRLKQTQDGVKGAVKNITDGLKKAGEGLSGKKSTAPKSGGQSSSTGSGEGGNSSGGSGSHNAA</sequence>
<proteinExistence type="predicted"/>
<evidence type="ECO:0000313" key="2">
    <source>
        <dbReference type="EMBL" id="ORA22249.1"/>
    </source>
</evidence>
<keyword evidence="3" id="KW-1185">Reference proteome</keyword>
<reference evidence="2 3" key="1">
    <citation type="submission" date="2017-02" db="EMBL/GenBank/DDBJ databases">
        <title>The new phylogeny of genus Mycobacterium.</title>
        <authorList>
            <person name="Tortoli E."/>
            <person name="Trovato A."/>
            <person name="Cirillo D.M."/>
        </authorList>
    </citation>
    <scope>NUCLEOTIDE SEQUENCE [LARGE SCALE GENOMIC DNA]</scope>
    <source>
        <strain evidence="2 3">RW6</strain>
    </source>
</reference>